<dbReference type="Gene3D" id="1.10.260.40">
    <property type="entry name" value="lambda repressor-like DNA-binding domains"/>
    <property type="match status" value="1"/>
</dbReference>
<dbReference type="Pfam" id="PF01381">
    <property type="entry name" value="HTH_3"/>
    <property type="match status" value="1"/>
</dbReference>
<dbReference type="EMBL" id="JFGV01000011">
    <property type="protein sequence ID" value="EYU16364.1"/>
    <property type="molecule type" value="Genomic_DNA"/>
</dbReference>
<evidence type="ECO:0000313" key="3">
    <source>
        <dbReference type="Proteomes" id="UP000023464"/>
    </source>
</evidence>
<protein>
    <submittedName>
        <fullName evidence="2">Putative transcriptional regulator</fullName>
    </submittedName>
</protein>
<dbReference type="SMART" id="SM00530">
    <property type="entry name" value="HTH_XRE"/>
    <property type="match status" value="1"/>
</dbReference>
<dbReference type="SUPFAM" id="SSF47413">
    <property type="entry name" value="lambda repressor-like DNA-binding domains"/>
    <property type="match status" value="1"/>
</dbReference>
<dbReference type="PROSITE" id="PS50943">
    <property type="entry name" value="HTH_CROC1"/>
    <property type="match status" value="1"/>
</dbReference>
<comment type="caution">
    <text evidence="2">The sequence shown here is derived from an EMBL/GenBank/DDBJ whole genome shotgun (WGS) entry which is preliminary data.</text>
</comment>
<organism evidence="2 3">
    <name type="scientific">Photorhabdus aegyptia</name>
    <dbReference type="NCBI Taxonomy" id="2805098"/>
    <lineage>
        <taxon>Bacteria</taxon>
        <taxon>Pseudomonadati</taxon>
        <taxon>Pseudomonadota</taxon>
        <taxon>Gammaproteobacteria</taxon>
        <taxon>Enterobacterales</taxon>
        <taxon>Morganellaceae</taxon>
        <taxon>Photorhabdus</taxon>
    </lineage>
</organism>
<dbReference type="InterPro" id="IPR001387">
    <property type="entry name" value="Cro/C1-type_HTH"/>
</dbReference>
<proteinExistence type="predicted"/>
<dbReference type="CDD" id="cd00093">
    <property type="entry name" value="HTH_XRE"/>
    <property type="match status" value="1"/>
</dbReference>
<dbReference type="Proteomes" id="UP000023464">
    <property type="component" value="Unassembled WGS sequence"/>
</dbReference>
<name>A0A022PLG8_9GAMM</name>
<reference evidence="2 3" key="1">
    <citation type="submission" date="2014-03" db="EMBL/GenBank/DDBJ databases">
        <title>Draft Genome of Photorhabdus luminescens BA1, an Egyptian Isolate.</title>
        <authorList>
            <person name="Ghazal S."/>
            <person name="Hurst S.G.IV."/>
            <person name="Morris K."/>
            <person name="Thomas K."/>
            <person name="Tisa L.S."/>
        </authorList>
    </citation>
    <scope>NUCLEOTIDE SEQUENCE [LARGE SCALE GENOMIC DNA]</scope>
    <source>
        <strain evidence="2 3">BA1</strain>
    </source>
</reference>
<dbReference type="GO" id="GO:0003677">
    <property type="term" value="F:DNA binding"/>
    <property type="evidence" value="ECO:0007669"/>
    <property type="project" value="InterPro"/>
</dbReference>
<accession>A0A022PLG8</accession>
<keyword evidence="3" id="KW-1185">Reference proteome</keyword>
<dbReference type="PATRIC" id="fig|1393736.3.peg.1045"/>
<dbReference type="AlphaFoldDB" id="A0A022PLG8"/>
<gene>
    <name evidence="2" type="ORF">BA1DRAFT_01016</name>
</gene>
<evidence type="ECO:0000259" key="1">
    <source>
        <dbReference type="PROSITE" id="PS50943"/>
    </source>
</evidence>
<dbReference type="InterPro" id="IPR010982">
    <property type="entry name" value="Lambda_DNA-bd_dom_sf"/>
</dbReference>
<dbReference type="RefSeq" id="WP_235200973.1">
    <property type="nucleotide sequence ID" value="NZ_CAWLTM010000104.1"/>
</dbReference>
<feature type="domain" description="HTH cro/C1-type" evidence="1">
    <location>
        <begin position="37"/>
        <end position="91"/>
    </location>
</feature>
<sequence length="93" mass="10443">MAKYKTHTQIMAEMMEDPAFKAAYEAELRKERLQNTLEQWRTSAGLTRADLAKILGVTPSTVSRMEKNVTRASIDTLARYAQACGIEHPSISL</sequence>
<evidence type="ECO:0000313" key="2">
    <source>
        <dbReference type="EMBL" id="EYU16364.1"/>
    </source>
</evidence>